<evidence type="ECO:0000259" key="9">
    <source>
        <dbReference type="PROSITE" id="PS51186"/>
    </source>
</evidence>
<accession>A0A7W4W791</accession>
<evidence type="ECO:0000313" key="10">
    <source>
        <dbReference type="EMBL" id="MBB3048788.1"/>
    </source>
</evidence>
<evidence type="ECO:0000256" key="8">
    <source>
        <dbReference type="RuleBase" id="RU365045"/>
    </source>
</evidence>
<comment type="pathway">
    <text evidence="1 8">Amine and polyamine biosynthesis; ectoine biosynthesis; L-ectoine from L-aspartate 4-semialdehyde: step 2/3.</text>
</comment>
<evidence type="ECO:0000256" key="1">
    <source>
        <dbReference type="ARBA" id="ARBA00004978"/>
    </source>
</evidence>
<evidence type="ECO:0000256" key="6">
    <source>
        <dbReference type="ARBA" id="ARBA00023315"/>
    </source>
</evidence>
<keyword evidence="6 8" id="KW-0012">Acyltransferase</keyword>
<dbReference type="AlphaFoldDB" id="A0A7W4W791"/>
<evidence type="ECO:0000256" key="2">
    <source>
        <dbReference type="ARBA" id="ARBA00010712"/>
    </source>
</evidence>
<dbReference type="Pfam" id="PF00583">
    <property type="entry name" value="Acetyltransf_1"/>
    <property type="match status" value="1"/>
</dbReference>
<dbReference type="PROSITE" id="PS51186">
    <property type="entry name" value="GNAT"/>
    <property type="match status" value="1"/>
</dbReference>
<reference evidence="10 11" key="1">
    <citation type="submission" date="2020-08" db="EMBL/GenBank/DDBJ databases">
        <title>Genomic Encyclopedia of Type Strains, Phase III (KMG-III): the genomes of soil and plant-associated and newly described type strains.</title>
        <authorList>
            <person name="Whitman W."/>
        </authorList>
    </citation>
    <scope>NUCLEOTIDE SEQUENCE [LARGE SCALE GENOMIC DNA]</scope>
    <source>
        <strain evidence="10 11">CECT 8654</strain>
    </source>
</reference>
<dbReference type="NCBIfam" id="TIGR02406">
    <property type="entry name" value="ectoine_EctA"/>
    <property type="match status" value="1"/>
</dbReference>
<dbReference type="SUPFAM" id="SSF55729">
    <property type="entry name" value="Acyl-CoA N-acyltransferases (Nat)"/>
    <property type="match status" value="1"/>
</dbReference>
<comment type="similarity">
    <text evidence="2 8">Belongs to the acetyltransferase family. EctA subfamily.</text>
</comment>
<dbReference type="GO" id="GO:0019491">
    <property type="term" value="P:ectoine biosynthetic process"/>
    <property type="evidence" value="ECO:0007669"/>
    <property type="project" value="UniProtKB-UniPathway"/>
</dbReference>
<evidence type="ECO:0000256" key="3">
    <source>
        <dbReference type="ARBA" id="ARBA00012355"/>
    </source>
</evidence>
<dbReference type="GO" id="GO:0033816">
    <property type="term" value="F:diaminobutyrate acetyltransferase activity"/>
    <property type="evidence" value="ECO:0007669"/>
    <property type="project" value="UniProtKB-EC"/>
</dbReference>
<evidence type="ECO:0000313" key="11">
    <source>
        <dbReference type="Proteomes" id="UP000537130"/>
    </source>
</evidence>
<comment type="catalytic activity">
    <reaction evidence="7 8">
        <text>L-2,4-diaminobutanoate + acetyl-CoA = (2S)-4-acetamido-2-aminobutanoate + CoA + H(+)</text>
        <dbReference type="Rhea" id="RHEA:16901"/>
        <dbReference type="ChEBI" id="CHEBI:15378"/>
        <dbReference type="ChEBI" id="CHEBI:57287"/>
        <dbReference type="ChEBI" id="CHEBI:57288"/>
        <dbReference type="ChEBI" id="CHEBI:58761"/>
        <dbReference type="ChEBI" id="CHEBI:58929"/>
        <dbReference type="EC" id="2.3.1.178"/>
    </reaction>
</comment>
<dbReference type="RefSeq" id="WP_425488633.1">
    <property type="nucleotide sequence ID" value="NZ_JACHWY010000003.1"/>
</dbReference>
<comment type="caution">
    <text evidence="10">The sequence shown here is derived from an EMBL/GenBank/DDBJ whole genome shotgun (WGS) entry which is preliminary data.</text>
</comment>
<evidence type="ECO:0000256" key="5">
    <source>
        <dbReference type="ARBA" id="ARBA00022679"/>
    </source>
</evidence>
<dbReference type="Gene3D" id="3.40.630.30">
    <property type="match status" value="1"/>
</dbReference>
<dbReference type="Proteomes" id="UP000537130">
    <property type="component" value="Unassembled WGS sequence"/>
</dbReference>
<organism evidence="10 11">
    <name type="scientific">Litorivivens lipolytica</name>
    <dbReference type="NCBI Taxonomy" id="1524264"/>
    <lineage>
        <taxon>Bacteria</taxon>
        <taxon>Pseudomonadati</taxon>
        <taxon>Pseudomonadota</taxon>
        <taxon>Gammaproteobacteria</taxon>
        <taxon>Litorivivens</taxon>
    </lineage>
</organism>
<dbReference type="InterPro" id="IPR012772">
    <property type="entry name" value="Ectoine_EctA"/>
</dbReference>
<dbReference type="EMBL" id="JACHWY010000003">
    <property type="protein sequence ID" value="MBB3048788.1"/>
    <property type="molecule type" value="Genomic_DNA"/>
</dbReference>
<comment type="function">
    <text evidence="8">Catalyzes the acetylation of L-2,4-diaminobutyrate (DABA) to gamma-N-acetyl-alpha,gamma-diaminobutyric acid (ADABA) with acetyl coenzyme A.</text>
</comment>
<proteinExistence type="inferred from homology"/>
<name>A0A7W4W791_9GAMM</name>
<dbReference type="UniPathway" id="UPA00067">
    <property type="reaction ID" value="UER00122"/>
</dbReference>
<evidence type="ECO:0000256" key="4">
    <source>
        <dbReference type="ARBA" id="ARBA00017935"/>
    </source>
</evidence>
<dbReference type="CDD" id="cd04301">
    <property type="entry name" value="NAT_SF"/>
    <property type="match status" value="1"/>
</dbReference>
<gene>
    <name evidence="8" type="primary">ectA</name>
    <name evidence="10" type="ORF">FHR99_003062</name>
</gene>
<protein>
    <recommendedName>
        <fullName evidence="4 8">L-2,4-diaminobutyric acid acetyltransferase</fullName>
        <shortName evidence="8">DABA acetyltransferase</shortName>
        <ecNumber evidence="3 8">2.3.1.178</ecNumber>
    </recommendedName>
</protein>
<feature type="domain" description="N-acetyltransferase" evidence="9">
    <location>
        <begin position="17"/>
        <end position="170"/>
    </location>
</feature>
<dbReference type="InterPro" id="IPR016181">
    <property type="entry name" value="Acyl_CoA_acyltransferase"/>
</dbReference>
<keyword evidence="5 8" id="KW-0808">Transferase</keyword>
<evidence type="ECO:0000256" key="7">
    <source>
        <dbReference type="ARBA" id="ARBA00048924"/>
    </source>
</evidence>
<dbReference type="InterPro" id="IPR000182">
    <property type="entry name" value="GNAT_dom"/>
</dbReference>
<keyword evidence="11" id="KW-1185">Reference proteome</keyword>
<sequence>MTSKQSQASKDIVQEALSFRVPQATDGAALHQLVANCPPLDPNSLYCNLLQCSHFADTAVAVEYEGELVGFISGYIPPNKPDTLFVWQVAVDSSMRGQGLGGRMLGELVDRTGVKWMETTVTPDNGASWGMFRSFARKRNAECEDCGPLFERDAHFGGQHDSEHLARLGPFK</sequence>
<dbReference type="EC" id="2.3.1.178" evidence="3 8"/>